<evidence type="ECO:0000313" key="1">
    <source>
        <dbReference type="EMBL" id="CAL8132872.1"/>
    </source>
</evidence>
<accession>A0ABP1RQD5</accession>
<keyword evidence="2" id="KW-1185">Reference proteome</keyword>
<protein>
    <submittedName>
        <fullName evidence="1">Uncharacterized protein</fullName>
    </submittedName>
</protein>
<proteinExistence type="predicted"/>
<evidence type="ECO:0000313" key="2">
    <source>
        <dbReference type="Proteomes" id="UP001642540"/>
    </source>
</evidence>
<comment type="caution">
    <text evidence="1">The sequence shown here is derived from an EMBL/GenBank/DDBJ whole genome shotgun (WGS) entry which is preliminary data.</text>
</comment>
<name>A0ABP1RQD5_9HEXA</name>
<reference evidence="1 2" key="1">
    <citation type="submission" date="2024-08" db="EMBL/GenBank/DDBJ databases">
        <authorList>
            <person name="Cucini C."/>
            <person name="Frati F."/>
        </authorList>
    </citation>
    <scope>NUCLEOTIDE SEQUENCE [LARGE SCALE GENOMIC DNA]</scope>
</reference>
<gene>
    <name evidence="1" type="ORF">ODALV1_LOCUS24801</name>
</gene>
<dbReference type="Proteomes" id="UP001642540">
    <property type="component" value="Unassembled WGS sequence"/>
</dbReference>
<dbReference type="EMBL" id="CAXLJM020000094">
    <property type="protein sequence ID" value="CAL8132872.1"/>
    <property type="molecule type" value="Genomic_DNA"/>
</dbReference>
<sequence>MIFVDFGEKITENFEIKELLSKFQPLYPKLRIGIHLYYWNFVLPKNSTIIESVDLIEYTSRSNAVFVSYTIFEHYIDSIFTEIKSFITPATEEDPRIILNLEFNLRSDLCVNNETIIRYLCVQIDLMHRISVTRNIKFVINNLAELKLTVGISGLVEANLMSSCLPAPIKSIASSTYISDDLSPYRIFDNPVPVSIERLLVMSLLFNKTYSKSKIMFGDISSFGKMTQFQEIVTYNQSISSISSGLILSVKNIEDSYELHSFLLRLLPARDKVQINRVYMTVPDVIIHLNFRQAATNKTVSPEGKESAFEATAKEFKDLIRQLNATLIIFFDSGSFPQSILDFQDLVSPWAYSDTREVLKISDTLLWTHIFLPSASVPNYNAYLKIEGDITYINTAINLIGHLYPQTDNILGVYLGYKHTADIKSCQPKTGISLDEFFEFMYTWSQIYSMKITEMGPFSMFFDDIVTYGRWSVLPIAGNTRRSFIDSKESTVK</sequence>
<organism evidence="1 2">
    <name type="scientific">Orchesella dallaii</name>
    <dbReference type="NCBI Taxonomy" id="48710"/>
    <lineage>
        <taxon>Eukaryota</taxon>
        <taxon>Metazoa</taxon>
        <taxon>Ecdysozoa</taxon>
        <taxon>Arthropoda</taxon>
        <taxon>Hexapoda</taxon>
        <taxon>Collembola</taxon>
        <taxon>Entomobryomorpha</taxon>
        <taxon>Entomobryoidea</taxon>
        <taxon>Orchesellidae</taxon>
        <taxon>Orchesellinae</taxon>
        <taxon>Orchesella</taxon>
    </lineage>
</organism>